<dbReference type="STRING" id="451379.A0A0N5AEX5"/>
<sequence length="279" mass="30607">MFNDGKRSKKKGDAVKENRRGAILANGQKAGASCSDVNTTSYKSPSETGVCGSIDEQMLRKMTVTPAGMDKNEWLASHILSLFENVNALCGTLSELCTPVSCPVMSYPGVQKVQWVDERKKHHAYSAMQYIDCVMTFCEKTSKDEQLFPTKYGNSFSGNFEFHCRQVARYLWHCCGHLYSKHWDQLTVLNLRPQCSLVLGHLHMIAKLYGLLDSKDLTSLSHTTQLVSNFSQNGTASSNAAGIVGGTSRTCRLPSSKSGSWGGHPTPAVLAAKPYAHTC</sequence>
<organism evidence="3 4">
    <name type="scientific">Syphacia muris</name>
    <dbReference type="NCBI Taxonomy" id="451379"/>
    <lineage>
        <taxon>Eukaryota</taxon>
        <taxon>Metazoa</taxon>
        <taxon>Ecdysozoa</taxon>
        <taxon>Nematoda</taxon>
        <taxon>Chromadorea</taxon>
        <taxon>Rhabditida</taxon>
        <taxon>Spirurina</taxon>
        <taxon>Oxyuridomorpha</taxon>
        <taxon>Oxyuroidea</taxon>
        <taxon>Oxyuridae</taxon>
        <taxon>Syphacia</taxon>
    </lineage>
</organism>
<dbReference type="AlphaFoldDB" id="A0A0N5AEX5"/>
<accession>A0A0N5AEX5</accession>
<name>A0A0N5AEX5_9BILA</name>
<dbReference type="SMART" id="SM01388">
    <property type="entry name" value="Mob1_phocein"/>
    <property type="match status" value="1"/>
</dbReference>
<reference evidence="4" key="1">
    <citation type="submission" date="2017-02" db="UniProtKB">
        <authorList>
            <consortium name="WormBaseParasite"/>
        </authorList>
    </citation>
    <scope>IDENTIFICATION</scope>
</reference>
<dbReference type="PANTHER" id="PTHR22599">
    <property type="entry name" value="MPS ONE BINDER KINASE ACTIVATOR-LIKE MOB"/>
    <property type="match status" value="1"/>
</dbReference>
<proteinExistence type="predicted"/>
<feature type="compositionally biased region" description="Basic and acidic residues" evidence="2">
    <location>
        <begin position="1"/>
        <end position="20"/>
    </location>
</feature>
<dbReference type="Proteomes" id="UP000046393">
    <property type="component" value="Unplaced"/>
</dbReference>
<dbReference type="Pfam" id="PF03637">
    <property type="entry name" value="Mob1_phocein"/>
    <property type="match status" value="1"/>
</dbReference>
<dbReference type="SUPFAM" id="SSF101152">
    <property type="entry name" value="Mob1/phocein"/>
    <property type="match status" value="1"/>
</dbReference>
<evidence type="ECO:0000313" key="4">
    <source>
        <dbReference type="WBParaSite" id="SMUV_0000280201-mRNA-1"/>
    </source>
</evidence>
<feature type="binding site" evidence="1">
    <location>
        <position position="97"/>
    </location>
    <ligand>
        <name>Zn(2+)</name>
        <dbReference type="ChEBI" id="CHEBI:29105"/>
    </ligand>
</feature>
<dbReference type="WBParaSite" id="SMUV_0000280201-mRNA-1">
    <property type="protein sequence ID" value="SMUV_0000280201-mRNA-1"/>
    <property type="gene ID" value="SMUV_0000280201"/>
</dbReference>
<feature type="binding site" evidence="1">
    <location>
        <position position="182"/>
    </location>
    <ligand>
        <name>Zn(2+)</name>
        <dbReference type="ChEBI" id="CHEBI:29105"/>
    </ligand>
</feature>
<protein>
    <submittedName>
        <fullName evidence="4">Mob1/phocein family protein</fullName>
    </submittedName>
</protein>
<feature type="region of interest" description="Disordered" evidence="2">
    <location>
        <begin position="1"/>
        <end position="22"/>
    </location>
</feature>
<evidence type="ECO:0000256" key="2">
    <source>
        <dbReference type="SAM" id="MobiDB-lite"/>
    </source>
</evidence>
<evidence type="ECO:0000256" key="1">
    <source>
        <dbReference type="PIRSR" id="PIRSR605301-1"/>
    </source>
</evidence>
<evidence type="ECO:0000313" key="3">
    <source>
        <dbReference type="Proteomes" id="UP000046393"/>
    </source>
</evidence>
<keyword evidence="1" id="KW-0479">Metal-binding</keyword>
<keyword evidence="3" id="KW-1185">Reference proteome</keyword>
<dbReference type="Gene3D" id="1.20.140.30">
    <property type="entry name" value="MOB kinase activator"/>
    <property type="match status" value="1"/>
</dbReference>
<feature type="binding site" evidence="1">
    <location>
        <position position="102"/>
    </location>
    <ligand>
        <name>Zn(2+)</name>
        <dbReference type="ChEBI" id="CHEBI:29105"/>
    </ligand>
</feature>
<feature type="binding site" evidence="1">
    <location>
        <position position="177"/>
    </location>
    <ligand>
        <name>Zn(2+)</name>
        <dbReference type="ChEBI" id="CHEBI:29105"/>
    </ligand>
</feature>
<keyword evidence="1" id="KW-0862">Zinc</keyword>
<dbReference type="InterPro" id="IPR005301">
    <property type="entry name" value="MOB_kinase_act_fam"/>
</dbReference>
<dbReference type="InterPro" id="IPR036703">
    <property type="entry name" value="MOB_kinase_act_sf"/>
</dbReference>